<reference evidence="7 8" key="1">
    <citation type="journal article" date="2013" name="PLoS Genet.">
        <title>The genome and development-dependent transcriptomes of Pyronema confluens: a window into fungal evolution.</title>
        <authorList>
            <person name="Traeger S."/>
            <person name="Altegoer F."/>
            <person name="Freitag M."/>
            <person name="Gabaldon T."/>
            <person name="Kempken F."/>
            <person name="Kumar A."/>
            <person name="Marcet-Houben M."/>
            <person name="Poggeler S."/>
            <person name="Stajich J.E."/>
            <person name="Nowrousian M."/>
        </authorList>
    </citation>
    <scope>NUCLEOTIDE SEQUENCE [LARGE SCALE GENOMIC DNA]</scope>
    <source>
        <strain evidence="8">CBS 100304</strain>
        <tissue evidence="7">Vegetative mycelium</tissue>
    </source>
</reference>
<dbReference type="Proteomes" id="UP000018144">
    <property type="component" value="Unassembled WGS sequence"/>
</dbReference>
<evidence type="ECO:0000256" key="1">
    <source>
        <dbReference type="ARBA" id="ARBA00004141"/>
    </source>
</evidence>
<keyword evidence="4 6" id="KW-1133">Transmembrane helix</keyword>
<feature type="transmembrane region" description="Helical" evidence="6">
    <location>
        <begin position="167"/>
        <end position="190"/>
    </location>
</feature>
<dbReference type="InterPro" id="IPR045225">
    <property type="entry name" value="Uracil/uridine/allantoin_perm"/>
</dbReference>
<feature type="transmembrane region" description="Helical" evidence="6">
    <location>
        <begin position="394"/>
        <end position="415"/>
    </location>
</feature>
<dbReference type="InterPro" id="IPR001248">
    <property type="entry name" value="Pur-cyt_permease"/>
</dbReference>
<evidence type="ECO:0000256" key="5">
    <source>
        <dbReference type="ARBA" id="ARBA00023136"/>
    </source>
</evidence>
<dbReference type="EMBL" id="HF935357">
    <property type="protein sequence ID" value="CCX07603.1"/>
    <property type="molecule type" value="Genomic_DNA"/>
</dbReference>
<dbReference type="AlphaFoldDB" id="U4LBD4"/>
<feature type="transmembrane region" description="Helical" evidence="6">
    <location>
        <begin position="197"/>
        <end position="218"/>
    </location>
</feature>
<evidence type="ECO:0000256" key="4">
    <source>
        <dbReference type="ARBA" id="ARBA00022989"/>
    </source>
</evidence>
<dbReference type="Pfam" id="PF02133">
    <property type="entry name" value="Transp_cyt_pur"/>
    <property type="match status" value="1"/>
</dbReference>
<evidence type="ECO:0000313" key="7">
    <source>
        <dbReference type="EMBL" id="CCX07603.1"/>
    </source>
</evidence>
<evidence type="ECO:0000256" key="6">
    <source>
        <dbReference type="SAM" id="Phobius"/>
    </source>
</evidence>
<dbReference type="STRING" id="1076935.U4LBD4"/>
<evidence type="ECO:0000256" key="2">
    <source>
        <dbReference type="ARBA" id="ARBA00008974"/>
    </source>
</evidence>
<name>U4LBD4_PYROM</name>
<evidence type="ECO:0000313" key="8">
    <source>
        <dbReference type="Proteomes" id="UP000018144"/>
    </source>
</evidence>
<feature type="transmembrane region" description="Helical" evidence="6">
    <location>
        <begin position="281"/>
        <end position="306"/>
    </location>
</feature>
<dbReference type="OMA" id="WNIPELY"/>
<feature type="transmembrane region" description="Helical" evidence="6">
    <location>
        <begin position="77"/>
        <end position="96"/>
    </location>
</feature>
<dbReference type="eggNOG" id="KOG2466">
    <property type="taxonomic scope" value="Eukaryota"/>
</dbReference>
<evidence type="ECO:0000256" key="3">
    <source>
        <dbReference type="ARBA" id="ARBA00022692"/>
    </source>
</evidence>
<organism evidence="7 8">
    <name type="scientific">Pyronema omphalodes (strain CBS 100304)</name>
    <name type="common">Pyronema confluens</name>
    <dbReference type="NCBI Taxonomy" id="1076935"/>
    <lineage>
        <taxon>Eukaryota</taxon>
        <taxon>Fungi</taxon>
        <taxon>Dikarya</taxon>
        <taxon>Ascomycota</taxon>
        <taxon>Pezizomycotina</taxon>
        <taxon>Pezizomycetes</taxon>
        <taxon>Pezizales</taxon>
        <taxon>Pyronemataceae</taxon>
        <taxon>Pyronema</taxon>
    </lineage>
</organism>
<dbReference type="PANTHER" id="PTHR30618:SF15">
    <property type="entry name" value="NICOTINAMIDE RIBOSIDE TRANSPORTER 1-RELATED"/>
    <property type="match status" value="1"/>
</dbReference>
<protein>
    <submittedName>
        <fullName evidence="7">Similar to Thiamine transporter THI72 acc. no. Q08579</fullName>
    </submittedName>
</protein>
<feature type="transmembrane region" description="Helical" evidence="6">
    <location>
        <begin position="117"/>
        <end position="140"/>
    </location>
</feature>
<dbReference type="OrthoDB" id="2018619at2759"/>
<dbReference type="GO" id="GO:0015205">
    <property type="term" value="F:nucleobase transmembrane transporter activity"/>
    <property type="evidence" value="ECO:0007669"/>
    <property type="project" value="TreeGrafter"/>
</dbReference>
<comment type="subcellular location">
    <subcellularLocation>
        <location evidence="1">Membrane</location>
        <topology evidence="1">Multi-pass membrane protein</topology>
    </subcellularLocation>
</comment>
<proteinExistence type="inferred from homology"/>
<dbReference type="PANTHER" id="PTHR30618">
    <property type="entry name" value="NCS1 FAMILY PURINE/PYRIMIDINE TRANSPORTER"/>
    <property type="match status" value="1"/>
</dbReference>
<dbReference type="Gene3D" id="1.10.4160.10">
    <property type="entry name" value="Hydantoin permease"/>
    <property type="match status" value="1"/>
</dbReference>
<feature type="transmembrane region" description="Helical" evidence="6">
    <location>
        <begin position="369"/>
        <end position="388"/>
    </location>
</feature>
<keyword evidence="8" id="KW-1185">Reference proteome</keyword>
<comment type="similarity">
    <text evidence="2">Belongs to the purine-cytosine permease (2.A.39) family.</text>
</comment>
<dbReference type="GO" id="GO:0005886">
    <property type="term" value="C:plasma membrane"/>
    <property type="evidence" value="ECO:0007669"/>
    <property type="project" value="TreeGrafter"/>
</dbReference>
<accession>U4LBD4</accession>
<keyword evidence="3 6" id="KW-0812">Transmembrane</keyword>
<keyword evidence="5 6" id="KW-0472">Membrane</keyword>
<sequence>MHLKTALEKVGPLKISNGKEGGKATRYSNKELVPVPVSDRTYGWNTFFGYWVVTGVNASAWSLGSANMANGLSPSEVIGAVLIGAFCSGLVAFLCGEPGIQYHLGFPMVSRATFGIYGSYFVVALKVFVNFIFFGVQAFWGGQAVRVCLGALSPQFLYLKNTLPESALLETADLVGLIVYLCVFFPLLLFRPPKLTGLIITSFVIVSATIFGILIYALRTNGGTGNLFRSPSAQMTSTEKTFKMLQCISAVCGSWIGNCIRQSDWTRFASGKRSAVSSQLFAAPVTITLTALIGIVVTSATSEIIGKKVWQPILLLTYVQKHDYSTAIRAGTFFAGLGWFVSQLSINVIHNSVAAGMDLSAMIPEYINVRRGAILMAVIGIAINPWRFVNAPGIFITVLSSFGLFTAPAAGLLIVDFWIVRRKRWNVPDLFVGDEEGTYWYCKGLNWRAFAAWTVATIPSLPGFVAKVNNSPINIHWTHIFQLTFVFGP</sequence>
<gene>
    <name evidence="7" type="ORF">PCON_07192</name>
</gene>